<gene>
    <name evidence="2" type="ORF">FHS18_004280</name>
</gene>
<dbReference type="SMART" id="SM00530">
    <property type="entry name" value="HTH_XRE"/>
    <property type="match status" value="1"/>
</dbReference>
<dbReference type="EMBL" id="JACHXK010000011">
    <property type="protein sequence ID" value="MBB3112194.1"/>
    <property type="molecule type" value="Genomic_DNA"/>
</dbReference>
<name>A0A7W5B138_9BACL</name>
<reference evidence="2 3" key="1">
    <citation type="submission" date="2020-08" db="EMBL/GenBank/DDBJ databases">
        <title>Genomic Encyclopedia of Type Strains, Phase III (KMG-III): the genomes of soil and plant-associated and newly described type strains.</title>
        <authorList>
            <person name="Whitman W."/>
        </authorList>
    </citation>
    <scope>NUCLEOTIDE SEQUENCE [LARGE SCALE GENOMIC DNA]</scope>
    <source>
        <strain evidence="2 3">CECT 5862</strain>
    </source>
</reference>
<evidence type="ECO:0000313" key="2">
    <source>
        <dbReference type="EMBL" id="MBB3112194.1"/>
    </source>
</evidence>
<protein>
    <submittedName>
        <fullName evidence="2">DNA-binding Xre family transcriptional regulator/PAS domain-containing protein</fullName>
    </submittedName>
</protein>
<comment type="caution">
    <text evidence="2">The sequence shown here is derived from an EMBL/GenBank/DDBJ whole genome shotgun (WGS) entry which is preliminary data.</text>
</comment>
<dbReference type="InterPro" id="IPR001387">
    <property type="entry name" value="Cro/C1-type_HTH"/>
</dbReference>
<feature type="domain" description="HTH cro/C1-type" evidence="1">
    <location>
        <begin position="233"/>
        <end position="288"/>
    </location>
</feature>
<dbReference type="Pfam" id="PF13443">
    <property type="entry name" value="HTH_26"/>
    <property type="match status" value="1"/>
</dbReference>
<keyword evidence="2" id="KW-0238">DNA-binding</keyword>
<dbReference type="InterPro" id="IPR010982">
    <property type="entry name" value="Lambda_DNA-bd_dom_sf"/>
</dbReference>
<evidence type="ECO:0000313" key="3">
    <source>
        <dbReference type="Proteomes" id="UP000570361"/>
    </source>
</evidence>
<sequence length="290" mass="32699">MPVFETIFQTLDTPMALLQGSPDQPFFDRTNDAFVRLTGYSEAELAKLKLYTLFTDWSESSLSEEKALHALRPKHSQPIQVKLTCKRLETHPVPVWLLTAEDVSAALWIEEQLRTQTVLISGIVDANFMIDRIDKKYPMSVFDPGIDSIDQSVMGIVHEDEQERAMEAVKRAVLGRKPESLTIRTKRLADTLDLEVNLIFAPFYHGDSSLKQYAFVVTDLRPSSEQADPSVKLKILMARCNIAAQDLSESTGISVQTISKLRNGKIRKPQRLTAELIANELGVKPNDIWD</sequence>
<proteinExistence type="predicted"/>
<keyword evidence="3" id="KW-1185">Reference proteome</keyword>
<dbReference type="SUPFAM" id="SSF47413">
    <property type="entry name" value="lambda repressor-like DNA-binding domains"/>
    <property type="match status" value="1"/>
</dbReference>
<dbReference type="Proteomes" id="UP000570361">
    <property type="component" value="Unassembled WGS sequence"/>
</dbReference>
<dbReference type="RefSeq" id="WP_183602233.1">
    <property type="nucleotide sequence ID" value="NZ_JACHXK010000011.1"/>
</dbReference>
<evidence type="ECO:0000259" key="1">
    <source>
        <dbReference type="PROSITE" id="PS50943"/>
    </source>
</evidence>
<dbReference type="AlphaFoldDB" id="A0A7W5B138"/>
<dbReference type="PROSITE" id="PS50943">
    <property type="entry name" value="HTH_CROC1"/>
    <property type="match status" value="1"/>
</dbReference>
<organism evidence="2 3">
    <name type="scientific">Paenibacillus phyllosphaerae</name>
    <dbReference type="NCBI Taxonomy" id="274593"/>
    <lineage>
        <taxon>Bacteria</taxon>
        <taxon>Bacillati</taxon>
        <taxon>Bacillota</taxon>
        <taxon>Bacilli</taxon>
        <taxon>Bacillales</taxon>
        <taxon>Paenibacillaceae</taxon>
        <taxon>Paenibacillus</taxon>
    </lineage>
</organism>
<dbReference type="Gene3D" id="1.10.260.40">
    <property type="entry name" value="lambda repressor-like DNA-binding domains"/>
    <property type="match status" value="1"/>
</dbReference>
<dbReference type="CDD" id="cd00093">
    <property type="entry name" value="HTH_XRE"/>
    <property type="match status" value="1"/>
</dbReference>
<dbReference type="GO" id="GO:0003677">
    <property type="term" value="F:DNA binding"/>
    <property type="evidence" value="ECO:0007669"/>
    <property type="project" value="UniProtKB-KW"/>
</dbReference>
<accession>A0A7W5B138</accession>